<evidence type="ECO:0000256" key="1">
    <source>
        <dbReference type="ARBA" id="ARBA00022679"/>
    </source>
</evidence>
<comment type="caution">
    <text evidence="8">The sequence shown here is derived from an EMBL/GenBank/DDBJ whole genome shotgun (WGS) entry which is preliminary data.</text>
</comment>
<proteinExistence type="predicted"/>
<dbReference type="GO" id="GO:0004674">
    <property type="term" value="F:protein serine/threonine kinase activity"/>
    <property type="evidence" value="ECO:0007669"/>
    <property type="project" value="TreeGrafter"/>
</dbReference>
<feature type="region of interest" description="Disordered" evidence="6">
    <location>
        <begin position="407"/>
        <end position="444"/>
    </location>
</feature>
<keyword evidence="2" id="KW-0547">Nucleotide-binding</keyword>
<feature type="coiled-coil region" evidence="5">
    <location>
        <begin position="446"/>
        <end position="473"/>
    </location>
</feature>
<sequence length="786" mass="82361">MREHGPAAGDDDVSPSRRAFLRNVVAASALLGAGTAGAGEVAAQTDGATFTVTDLSPTVVETRPGGEIRVTTTVRNTGTVYGSQLIEARLAGSVVSTQRVDLAADASRQVAFRLPVPDVTDRRRFTFSVASEDSSAEGVVLVVPDNPVFSVSNLRPQTATVEPGEEVPISATVTNTGSGTGTAQVRLLLDTIDAGSQEVTLDSGESVSVEFSIPAPEIDDERTFTHAIRTPDDAVEGQLTVVPPDPAQFTVEEIRPQSLSVEPEQRIDALVGTIVNTGGQQGERQIELVIGAETVERRSIRLSPNESTTVRFTDLRAPADPGTYSYEIRTGDDSALAQFRVTEPPTPPTSDGGTGDSGSEQGGSDASADPGQILSSLPVDPTSPPVAVALASGGAATLIGGYALLSGGSSSERPEESASAGGVPSGAGPTDPQGASAGAVEQSVSEAELADRIEEIDRLLDNAEVQLEDGDDERALDTCSHARSLLEETRADAGERYPDIVAMANDRFEWLRRLETDIEVAGGNVAPLLEREVPALASLTRLSNTDGLSVLRGTHTNAPGDARVYALADADDDAADAFTNAVSKWYNGHTHPNVVSIYDRDSRPQPWVAVEDFSGTRTVADLAGTDPEGVVAAVTDAAEAIRRMELYNVRHEDLTPDVVHVLEGGEGPQGVVDDWGLRRAVVEARGDERITAYTAPELLSAEFDSAAGTVDIYGLGAVAYYGLTGEPPVAAERSAILDGEITPPSSVADLPASVDDPVMRALETDPGARYDSAYDFSQALRSSLDR</sequence>
<keyword evidence="5" id="KW-0175">Coiled coil</keyword>
<dbReference type="GO" id="GO:0005524">
    <property type="term" value="F:ATP binding"/>
    <property type="evidence" value="ECO:0007669"/>
    <property type="project" value="UniProtKB-KW"/>
</dbReference>
<dbReference type="Gene3D" id="2.60.40.10">
    <property type="entry name" value="Immunoglobulins"/>
    <property type="match status" value="2"/>
</dbReference>
<evidence type="ECO:0000313" key="9">
    <source>
        <dbReference type="Proteomes" id="UP000466535"/>
    </source>
</evidence>
<dbReference type="AlphaFoldDB" id="A0A6B0TBS2"/>
<evidence type="ECO:0000256" key="3">
    <source>
        <dbReference type="ARBA" id="ARBA00022777"/>
    </source>
</evidence>
<dbReference type="InterPro" id="IPR000719">
    <property type="entry name" value="Prot_kinase_dom"/>
</dbReference>
<dbReference type="InterPro" id="IPR013783">
    <property type="entry name" value="Ig-like_fold"/>
</dbReference>
<dbReference type="PROSITE" id="PS50011">
    <property type="entry name" value="PROTEIN_KINASE_DOM"/>
    <property type="match status" value="1"/>
</dbReference>
<evidence type="ECO:0000256" key="2">
    <source>
        <dbReference type="ARBA" id="ARBA00022741"/>
    </source>
</evidence>
<evidence type="ECO:0000259" key="7">
    <source>
        <dbReference type="PROSITE" id="PS50011"/>
    </source>
</evidence>
<dbReference type="PANTHER" id="PTHR43289:SF6">
    <property type="entry name" value="SERINE_THREONINE-PROTEIN KINASE NEKL-3"/>
    <property type="match status" value="1"/>
</dbReference>
<keyword evidence="3" id="KW-0418">Kinase</keyword>
<dbReference type="Proteomes" id="UP000466535">
    <property type="component" value="Unassembled WGS sequence"/>
</dbReference>
<dbReference type="SMART" id="SM00220">
    <property type="entry name" value="S_TKc"/>
    <property type="match status" value="1"/>
</dbReference>
<gene>
    <name evidence="8" type="ORF">GRX03_13835</name>
</gene>
<keyword evidence="1" id="KW-0808">Transferase</keyword>
<dbReference type="OrthoDB" id="41005at2157"/>
<dbReference type="Pfam" id="PF07705">
    <property type="entry name" value="CARDB"/>
    <property type="match status" value="1"/>
</dbReference>
<keyword evidence="4" id="KW-0067">ATP-binding</keyword>
<dbReference type="SUPFAM" id="SSF56112">
    <property type="entry name" value="Protein kinase-like (PK-like)"/>
    <property type="match status" value="1"/>
</dbReference>
<dbReference type="RefSeq" id="WP_159764795.1">
    <property type="nucleotide sequence ID" value="NZ_WUUT01000005.1"/>
</dbReference>
<dbReference type="InterPro" id="IPR011009">
    <property type="entry name" value="Kinase-like_dom_sf"/>
</dbReference>
<dbReference type="InterPro" id="IPR006311">
    <property type="entry name" value="TAT_signal"/>
</dbReference>
<evidence type="ECO:0000313" key="8">
    <source>
        <dbReference type="EMBL" id="MXR52681.1"/>
    </source>
</evidence>
<evidence type="ECO:0000256" key="6">
    <source>
        <dbReference type="SAM" id="MobiDB-lite"/>
    </source>
</evidence>
<dbReference type="PROSITE" id="PS51318">
    <property type="entry name" value="TAT"/>
    <property type="match status" value="1"/>
</dbReference>
<evidence type="ECO:0000256" key="5">
    <source>
        <dbReference type="SAM" id="Coils"/>
    </source>
</evidence>
<keyword evidence="9" id="KW-1185">Reference proteome</keyword>
<feature type="compositionally biased region" description="Low complexity" evidence="6">
    <location>
        <begin position="357"/>
        <end position="369"/>
    </location>
</feature>
<evidence type="ECO:0000256" key="4">
    <source>
        <dbReference type="ARBA" id="ARBA00022840"/>
    </source>
</evidence>
<dbReference type="Gene3D" id="1.10.510.10">
    <property type="entry name" value="Transferase(Phosphotransferase) domain 1"/>
    <property type="match status" value="1"/>
</dbReference>
<dbReference type="PANTHER" id="PTHR43289">
    <property type="entry name" value="MITOGEN-ACTIVATED PROTEIN KINASE KINASE KINASE 20-RELATED"/>
    <property type="match status" value="1"/>
</dbReference>
<organism evidence="8 9">
    <name type="scientific">Halovenus carboxidivorans</name>
    <dbReference type="NCBI Taxonomy" id="2692199"/>
    <lineage>
        <taxon>Archaea</taxon>
        <taxon>Methanobacteriati</taxon>
        <taxon>Methanobacteriota</taxon>
        <taxon>Stenosarchaea group</taxon>
        <taxon>Halobacteria</taxon>
        <taxon>Halobacteriales</taxon>
        <taxon>Haloarculaceae</taxon>
        <taxon>Halovenus</taxon>
    </lineage>
</organism>
<name>A0A6B0TBS2_9EURY</name>
<dbReference type="EMBL" id="WUUT01000005">
    <property type="protein sequence ID" value="MXR52681.1"/>
    <property type="molecule type" value="Genomic_DNA"/>
</dbReference>
<dbReference type="InterPro" id="IPR011635">
    <property type="entry name" value="CARDB"/>
</dbReference>
<feature type="compositionally biased region" description="Low complexity" evidence="6">
    <location>
        <begin position="407"/>
        <end position="429"/>
    </location>
</feature>
<feature type="region of interest" description="Disordered" evidence="6">
    <location>
        <begin position="340"/>
        <end position="380"/>
    </location>
</feature>
<accession>A0A6B0TBS2</accession>
<reference evidence="8 9" key="1">
    <citation type="submission" date="2019-12" db="EMBL/GenBank/DDBJ databases">
        <title>Isolation and characterization of three novel carbon monoxide-oxidizing members of Halobacteria from salione crusts and soils.</title>
        <authorList>
            <person name="Myers M.R."/>
            <person name="King G.M."/>
        </authorList>
    </citation>
    <scope>NUCLEOTIDE SEQUENCE [LARGE SCALE GENOMIC DNA]</scope>
    <source>
        <strain evidence="8 9">WSH3</strain>
    </source>
</reference>
<feature type="domain" description="Protein kinase" evidence="7">
    <location>
        <begin position="536"/>
        <end position="784"/>
    </location>
</feature>
<protein>
    <recommendedName>
        <fullName evidence="7">Protein kinase domain-containing protein</fullName>
    </recommendedName>
</protein>